<evidence type="ECO:0000313" key="3">
    <source>
        <dbReference type="EMBL" id="GAA2239575.1"/>
    </source>
</evidence>
<evidence type="ECO:0000259" key="2">
    <source>
        <dbReference type="Pfam" id="PF00144"/>
    </source>
</evidence>
<feature type="domain" description="Beta-lactamase-related" evidence="2">
    <location>
        <begin position="72"/>
        <end position="439"/>
    </location>
</feature>
<dbReference type="EMBL" id="BAAART010000080">
    <property type="protein sequence ID" value="GAA2239575.1"/>
    <property type="molecule type" value="Genomic_DNA"/>
</dbReference>
<evidence type="ECO:0000256" key="1">
    <source>
        <dbReference type="SAM" id="MobiDB-lite"/>
    </source>
</evidence>
<dbReference type="Gene3D" id="3.40.710.10">
    <property type="entry name" value="DD-peptidase/beta-lactamase superfamily"/>
    <property type="match status" value="1"/>
</dbReference>
<keyword evidence="4" id="KW-1185">Reference proteome</keyword>
<dbReference type="Pfam" id="PF00144">
    <property type="entry name" value="Beta-lactamase"/>
    <property type="match status" value="1"/>
</dbReference>
<organism evidence="3 4">
    <name type="scientific">Streptomyces indiaensis</name>
    <dbReference type="NCBI Taxonomy" id="284033"/>
    <lineage>
        <taxon>Bacteria</taxon>
        <taxon>Bacillati</taxon>
        <taxon>Actinomycetota</taxon>
        <taxon>Actinomycetes</taxon>
        <taxon>Kitasatosporales</taxon>
        <taxon>Streptomycetaceae</taxon>
        <taxon>Streptomyces</taxon>
    </lineage>
</organism>
<dbReference type="InterPro" id="IPR001466">
    <property type="entry name" value="Beta-lactam-related"/>
</dbReference>
<reference evidence="3 4" key="1">
    <citation type="journal article" date="2019" name="Int. J. Syst. Evol. Microbiol.">
        <title>The Global Catalogue of Microorganisms (GCM) 10K type strain sequencing project: providing services to taxonomists for standard genome sequencing and annotation.</title>
        <authorList>
            <consortium name="The Broad Institute Genomics Platform"/>
            <consortium name="The Broad Institute Genome Sequencing Center for Infectious Disease"/>
            <person name="Wu L."/>
            <person name="Ma J."/>
        </authorList>
    </citation>
    <scope>NUCLEOTIDE SEQUENCE [LARGE SCALE GENOMIC DNA]</scope>
    <source>
        <strain evidence="3 4">JCM 3053</strain>
    </source>
</reference>
<keyword evidence="3" id="KW-0378">Hydrolase</keyword>
<evidence type="ECO:0000313" key="4">
    <source>
        <dbReference type="Proteomes" id="UP001501474"/>
    </source>
</evidence>
<dbReference type="InterPro" id="IPR050789">
    <property type="entry name" value="Diverse_Enzym_Activities"/>
</dbReference>
<dbReference type="SUPFAM" id="SSF56601">
    <property type="entry name" value="beta-lactamase/transpeptidase-like"/>
    <property type="match status" value="1"/>
</dbReference>
<feature type="region of interest" description="Disordered" evidence="1">
    <location>
        <begin position="1"/>
        <end position="28"/>
    </location>
</feature>
<comment type="caution">
    <text evidence="3">The sequence shown here is derived from an EMBL/GenBank/DDBJ whole genome shotgun (WGS) entry which is preliminary data.</text>
</comment>
<name>A0ABN3DRC6_9ACTN</name>
<dbReference type="GO" id="GO:0016787">
    <property type="term" value="F:hydrolase activity"/>
    <property type="evidence" value="ECO:0007669"/>
    <property type="project" value="UniProtKB-KW"/>
</dbReference>
<dbReference type="PANTHER" id="PTHR43283:SF3">
    <property type="entry name" value="BETA-LACTAMASE FAMILY PROTEIN (AFU_ORTHOLOGUE AFUA_5G07500)"/>
    <property type="match status" value="1"/>
</dbReference>
<gene>
    <name evidence="3" type="ORF">GCM10010104_38490</name>
</gene>
<sequence length="458" mass="49334">MSVPAMPEGSAAPPDGFPRDHEPFPTMGSEAVRAGYAGSHLDQRDGRRAMAQLRQEVDPGEAGLDPQVLSRLDRTFVRLVDEGRLPGFLVSVARSGRVAHLTTHGLRDIAAGLPVEPDTLWRVYSMTKPVTAVAALLLVQEGRLSLDDPVADHLPAFADPRVYVGGSGADVETRPADGPILVRHLMTHTSGLTFGFYHTHPVDALYRAAGLESSVPPGADLAETIDVYASLPLQFEPGTEWNYSVASNVLGRIIEVVSGQPLDVFCAERIFGPLGMTDAGFHVTDAQAPRLSEMYGEKEGGGIEPVAGLPLRGRPRFLSGSGGLVCSAHDYHRFMELLRRRGELDGVRLLAPETVDLMTRNHLPGGADLRAFGSRPAHDEPGNEGVGFGLNCSVVIDPSRTQVPSGLGAFGWSGVATTTFWVDPGRDLTVQFMTQVRPRTSHTVFKDLKRLVHEALTH</sequence>
<dbReference type="InterPro" id="IPR012338">
    <property type="entry name" value="Beta-lactam/transpept-like"/>
</dbReference>
<dbReference type="PANTHER" id="PTHR43283">
    <property type="entry name" value="BETA-LACTAMASE-RELATED"/>
    <property type="match status" value="1"/>
</dbReference>
<proteinExistence type="predicted"/>
<protein>
    <submittedName>
        <fullName evidence="3">Serine hydrolase domain-containing protein</fullName>
    </submittedName>
</protein>
<accession>A0ABN3DRC6</accession>
<dbReference type="Proteomes" id="UP001501474">
    <property type="component" value="Unassembled WGS sequence"/>
</dbReference>